<protein>
    <submittedName>
        <fullName evidence="1">Uncharacterized protein</fullName>
    </submittedName>
</protein>
<keyword evidence="2" id="KW-1185">Reference proteome</keyword>
<accession>A0ABW8SAF0</accession>
<name>A0ABW8SAF0_9CLOT</name>
<proteinExistence type="predicted"/>
<reference evidence="1 2" key="1">
    <citation type="submission" date="2024-11" db="EMBL/GenBank/DDBJ databases">
        <authorList>
            <person name="Heng Y.C."/>
            <person name="Lim A.C.H."/>
            <person name="Lee J.K.Y."/>
            <person name="Kittelmann S."/>
        </authorList>
    </citation>
    <scope>NUCLEOTIDE SEQUENCE [LARGE SCALE GENOMIC DNA]</scope>
    <source>
        <strain evidence="1 2">WILCCON 0112</strain>
    </source>
</reference>
<evidence type="ECO:0000313" key="2">
    <source>
        <dbReference type="Proteomes" id="UP001623600"/>
    </source>
</evidence>
<dbReference type="RefSeq" id="WP_406762424.1">
    <property type="nucleotide sequence ID" value="NZ_JBJIAB010000037.1"/>
</dbReference>
<gene>
    <name evidence="1" type="ORF">ACJDTP_21625</name>
</gene>
<evidence type="ECO:0000313" key="1">
    <source>
        <dbReference type="EMBL" id="MFL0167677.1"/>
    </source>
</evidence>
<comment type="caution">
    <text evidence="1">The sequence shown here is derived from an EMBL/GenBank/DDBJ whole genome shotgun (WGS) entry which is preliminary data.</text>
</comment>
<sequence length="66" mass="7964">MESIYKMYKCKRKKCRREMILLSEDIRKAKEEGKYLSCAYCGSKDIEKIKETDSIKDCFKNDEKKR</sequence>
<dbReference type="EMBL" id="JBJIAB010000037">
    <property type="protein sequence ID" value="MFL0167677.1"/>
    <property type="molecule type" value="Genomic_DNA"/>
</dbReference>
<dbReference type="Proteomes" id="UP001623600">
    <property type="component" value="Unassembled WGS sequence"/>
</dbReference>
<organism evidence="1 2">
    <name type="scientific">Candidatus Clostridium helianthi</name>
    <dbReference type="NCBI Taxonomy" id="3381660"/>
    <lineage>
        <taxon>Bacteria</taxon>
        <taxon>Bacillati</taxon>
        <taxon>Bacillota</taxon>
        <taxon>Clostridia</taxon>
        <taxon>Eubacteriales</taxon>
        <taxon>Clostridiaceae</taxon>
        <taxon>Clostridium</taxon>
    </lineage>
</organism>